<dbReference type="AlphaFoldDB" id="A0A4R0RS59"/>
<dbReference type="EMBL" id="RWJN01000003">
    <property type="protein sequence ID" value="TCD71681.1"/>
    <property type="molecule type" value="Genomic_DNA"/>
</dbReference>
<gene>
    <name evidence="1" type="ORF">EIP91_005447</name>
</gene>
<evidence type="ECO:0008006" key="3">
    <source>
        <dbReference type="Google" id="ProtNLM"/>
    </source>
</evidence>
<keyword evidence="2" id="KW-1185">Reference proteome</keyword>
<protein>
    <recommendedName>
        <fullName evidence="3">F-box domain-containing protein</fullName>
    </recommendedName>
</protein>
<evidence type="ECO:0000313" key="1">
    <source>
        <dbReference type="EMBL" id="TCD71681.1"/>
    </source>
</evidence>
<comment type="caution">
    <text evidence="1">The sequence shown here is derived from an EMBL/GenBank/DDBJ whole genome shotgun (WGS) entry which is preliminary data.</text>
</comment>
<organism evidence="1 2">
    <name type="scientific">Steccherinum ochraceum</name>
    <dbReference type="NCBI Taxonomy" id="92696"/>
    <lineage>
        <taxon>Eukaryota</taxon>
        <taxon>Fungi</taxon>
        <taxon>Dikarya</taxon>
        <taxon>Basidiomycota</taxon>
        <taxon>Agaricomycotina</taxon>
        <taxon>Agaricomycetes</taxon>
        <taxon>Polyporales</taxon>
        <taxon>Steccherinaceae</taxon>
        <taxon>Steccherinum</taxon>
    </lineage>
</organism>
<reference evidence="1 2" key="1">
    <citation type="submission" date="2018-11" db="EMBL/GenBank/DDBJ databases">
        <title>Genome assembly of Steccherinum ochraceum LE-BIN_3174, the white-rot fungus of the Steccherinaceae family (The Residual Polyporoid clade, Polyporales, Basidiomycota).</title>
        <authorList>
            <person name="Fedorova T.V."/>
            <person name="Glazunova O.A."/>
            <person name="Landesman E.O."/>
            <person name="Moiseenko K.V."/>
            <person name="Psurtseva N.V."/>
            <person name="Savinova O.S."/>
            <person name="Shakhova N.V."/>
            <person name="Tyazhelova T.V."/>
            <person name="Vasina D.V."/>
        </authorList>
    </citation>
    <scope>NUCLEOTIDE SEQUENCE [LARGE SCALE GENOMIC DNA]</scope>
    <source>
        <strain evidence="1 2">LE-BIN_3174</strain>
    </source>
</reference>
<proteinExistence type="predicted"/>
<accession>A0A4R0RS59</accession>
<name>A0A4R0RS59_9APHY</name>
<evidence type="ECO:0000313" key="2">
    <source>
        <dbReference type="Proteomes" id="UP000292702"/>
    </source>
</evidence>
<sequence length="619" mass="70117">MVPTLQTEHLVCSTCSPSVATTSSQILEEHPAMVWAYDTARLELMTHTLDDTVAKCRRAIASYEHAVSALNTQRNACFSRICQVPNDVFENILYHALECEQGSLVMLQLAQVSHFWHDFIHGSDSKRGRLWSVIKVKGHISVRFIQEFLTRSRGSLLDVSANFERNYDAKDVLSVLIGGHMPRIRHLRLLACSEDFTHISSMLFEPQSHLLSLSLSISDYGVTLQMSDHLGPDTFPALRRLEVMRFPIPWIPPFSVTTLTHFELDMSRWSWTPAEIQAYGAPLLDAIGEMSALTVLKLTSVPSPPPRARCWDTTLPRLSDIHLAGGMDTVGLWLSLIFASPTAHVRLVCAPVTARDDYAITCLGQGISALAGTGWASTFTSPQLRVSAAFDEYSRGTSGESHPPPTLETHFALWANPKSRDPELFQAPRPQLHLTLKEDNRWPGWLGHHRLAGMWRCLPLASVRTLMLTSDYGTQSLRRDQGISLLTSGAFMSCIREMHAVDRLHLDGRDTEWGLGLLTPPRTHRRRDPINFPFLRLLTVKDARLGDTVEAQLRTALQIRREKYRTALRELRFVNHSKWLDLKDRDICKTFRHVVEKCTTSSWHRKRPRRTYFSDSSSE</sequence>
<dbReference type="Proteomes" id="UP000292702">
    <property type="component" value="Unassembled WGS sequence"/>
</dbReference>